<keyword evidence="4 8" id="KW-0999">Mitochondrion inner membrane</keyword>
<dbReference type="InterPro" id="IPR003782">
    <property type="entry name" value="SCO1/SenC"/>
</dbReference>
<dbReference type="GO" id="GO:0005507">
    <property type="term" value="F:copper ion binding"/>
    <property type="evidence" value="ECO:0007669"/>
    <property type="project" value="InterPro"/>
</dbReference>
<keyword evidence="8" id="KW-0143">Chaperone</keyword>
<keyword evidence="3 8" id="KW-0479">Metal-binding</keyword>
<dbReference type="GO" id="GO:0006878">
    <property type="term" value="P:intracellular copper ion homeostasis"/>
    <property type="evidence" value="ECO:0007669"/>
    <property type="project" value="UniProtKB-UniRule"/>
</dbReference>
<evidence type="ECO:0000256" key="10">
    <source>
        <dbReference type="PIRSR" id="PIRSR603782-2"/>
    </source>
</evidence>
<dbReference type="Gene3D" id="3.40.30.10">
    <property type="entry name" value="Glutaredoxin"/>
    <property type="match status" value="1"/>
</dbReference>
<proteinExistence type="inferred from homology"/>
<feature type="disulfide bond" description="Redox-active" evidence="10">
    <location>
        <begin position="154"/>
        <end position="158"/>
    </location>
</feature>
<organism evidence="13 14">
    <name type="scientific">Plectus sambesii</name>
    <dbReference type="NCBI Taxonomy" id="2011161"/>
    <lineage>
        <taxon>Eukaryota</taxon>
        <taxon>Metazoa</taxon>
        <taxon>Ecdysozoa</taxon>
        <taxon>Nematoda</taxon>
        <taxon>Chromadorea</taxon>
        <taxon>Plectida</taxon>
        <taxon>Plectina</taxon>
        <taxon>Plectoidea</taxon>
        <taxon>Plectidae</taxon>
        <taxon>Plectus</taxon>
    </lineage>
</organism>
<comment type="similarity">
    <text evidence="2 8">Belongs to the SCO1/2 family.</text>
</comment>
<sequence>MLPQCFRHRLLATSSIGRRSIFSNSLLVSQTTLCSNYRPVRINCQIRQCSSSNPDTESKRKVTLNELRRKQDDSKFLFNWRSALTALGLGGIVLAIMFRVRQQKDAERLKRQRAAIGKSMIGGDWELVNQDGQLQGTKDFLGKWLLLYFGFTHCPDICPDEIEKMIKVVEMTEADKETLPIIPVFISIDPERDTAERVKKYIKDFSNKLIGFTGTKEQVDKVAKTFRVYHSQGPRNAEDDYIVDHTVIMYLIDPDGKFIDYYGQNRTASEITEVIKLQQLKFDLGKKKGWW</sequence>
<evidence type="ECO:0000256" key="1">
    <source>
        <dbReference type="ARBA" id="ARBA00004273"/>
    </source>
</evidence>
<dbReference type="GO" id="GO:0033617">
    <property type="term" value="P:mitochondrial respiratory chain complex IV assembly"/>
    <property type="evidence" value="ECO:0007669"/>
    <property type="project" value="TreeGrafter"/>
</dbReference>
<dbReference type="WBParaSite" id="PSAMB.scaffold7529size7498.g30235.t1">
    <property type="protein sequence ID" value="PSAMB.scaffold7529size7498.g30235.t1"/>
    <property type="gene ID" value="PSAMB.scaffold7529size7498.g30235"/>
</dbReference>
<dbReference type="InterPro" id="IPR036249">
    <property type="entry name" value="Thioredoxin-like_sf"/>
</dbReference>
<accession>A0A914XC76</accession>
<keyword evidence="6 8" id="KW-0496">Mitochondrion</keyword>
<keyword evidence="7 11" id="KW-0472">Membrane</keyword>
<comment type="function">
    <text evidence="8">Copper metallochaperone essential for the synthesis and maturation of cytochrome c oxidase subunit II (MT-CO2/COX2) by facilitating the incorporation of copper into the Cu(A) site of MT-CO2/COX2.</text>
</comment>
<dbReference type="PANTHER" id="PTHR12151">
    <property type="entry name" value="ELECTRON TRANSPORT PROTIN SCO1/SENC FAMILY MEMBER"/>
    <property type="match status" value="1"/>
</dbReference>
<reference evidence="14" key="1">
    <citation type="submission" date="2022-11" db="UniProtKB">
        <authorList>
            <consortium name="WormBaseParasite"/>
        </authorList>
    </citation>
    <scope>IDENTIFICATION</scope>
</reference>
<evidence type="ECO:0000256" key="3">
    <source>
        <dbReference type="ARBA" id="ARBA00022723"/>
    </source>
</evidence>
<evidence type="ECO:0000256" key="7">
    <source>
        <dbReference type="ARBA" id="ARBA00023136"/>
    </source>
</evidence>
<comment type="subunit">
    <text evidence="8">Homodimer.</text>
</comment>
<keyword evidence="10" id="KW-1015">Disulfide bond</keyword>
<evidence type="ECO:0000313" key="14">
    <source>
        <dbReference type="WBParaSite" id="PSAMB.scaffold7529size7498.g30235.t1"/>
    </source>
</evidence>
<keyword evidence="13" id="KW-1185">Reference proteome</keyword>
<dbReference type="CDD" id="cd02968">
    <property type="entry name" value="SCO"/>
    <property type="match status" value="1"/>
</dbReference>
<keyword evidence="11" id="KW-0812">Transmembrane</keyword>
<dbReference type="InterPro" id="IPR017276">
    <property type="entry name" value="Synth_of_cyt-c-oxidase_Sco1/2"/>
</dbReference>
<protein>
    <submittedName>
        <fullName evidence="14">Thioredoxin domain-containing protein</fullName>
    </submittedName>
</protein>
<evidence type="ECO:0000256" key="5">
    <source>
        <dbReference type="ARBA" id="ARBA00023008"/>
    </source>
</evidence>
<name>A0A914XC76_9BILA</name>
<evidence type="ECO:0000256" key="9">
    <source>
        <dbReference type="PIRSR" id="PIRSR037736-1"/>
    </source>
</evidence>
<dbReference type="PANTHER" id="PTHR12151:SF5">
    <property type="entry name" value="AT19154P"/>
    <property type="match status" value="1"/>
</dbReference>
<evidence type="ECO:0000256" key="4">
    <source>
        <dbReference type="ARBA" id="ARBA00022792"/>
    </source>
</evidence>
<evidence type="ECO:0000256" key="6">
    <source>
        <dbReference type="ARBA" id="ARBA00023128"/>
    </source>
</evidence>
<evidence type="ECO:0000256" key="11">
    <source>
        <dbReference type="SAM" id="Phobius"/>
    </source>
</evidence>
<comment type="subcellular location">
    <subcellularLocation>
        <location evidence="1 8">Mitochondrion inner membrane</location>
    </subcellularLocation>
</comment>
<keyword evidence="11" id="KW-1133">Transmembrane helix</keyword>
<dbReference type="Proteomes" id="UP000887566">
    <property type="component" value="Unplaced"/>
</dbReference>
<feature type="binding site" evidence="9">
    <location>
        <position position="245"/>
    </location>
    <ligand>
        <name>Cu cation</name>
        <dbReference type="ChEBI" id="CHEBI:23378"/>
    </ligand>
</feature>
<evidence type="ECO:0000256" key="8">
    <source>
        <dbReference type="PIRNR" id="PIRNR037736"/>
    </source>
</evidence>
<evidence type="ECO:0000259" key="12">
    <source>
        <dbReference type="PROSITE" id="PS51352"/>
    </source>
</evidence>
<dbReference type="PROSITE" id="PS51352">
    <property type="entry name" value="THIOREDOXIN_2"/>
    <property type="match status" value="1"/>
</dbReference>
<feature type="transmembrane region" description="Helical" evidence="11">
    <location>
        <begin position="78"/>
        <end position="98"/>
    </location>
</feature>
<dbReference type="Pfam" id="PF02630">
    <property type="entry name" value="SCO1-SenC"/>
    <property type="match status" value="1"/>
</dbReference>
<keyword evidence="5 8" id="KW-0186">Copper</keyword>
<feature type="binding site" evidence="9">
    <location>
        <position position="158"/>
    </location>
    <ligand>
        <name>Cu cation</name>
        <dbReference type="ChEBI" id="CHEBI:23378"/>
    </ligand>
</feature>
<dbReference type="InterPro" id="IPR013766">
    <property type="entry name" value="Thioredoxin_domain"/>
</dbReference>
<dbReference type="AlphaFoldDB" id="A0A914XC76"/>
<dbReference type="PIRSF" id="PIRSF037736">
    <property type="entry name" value="SCO1"/>
    <property type="match status" value="1"/>
</dbReference>
<dbReference type="GO" id="GO:0016531">
    <property type="term" value="F:copper chaperone activity"/>
    <property type="evidence" value="ECO:0007669"/>
    <property type="project" value="InterPro"/>
</dbReference>
<feature type="domain" description="Thioredoxin" evidence="12">
    <location>
        <begin position="114"/>
        <end position="280"/>
    </location>
</feature>
<dbReference type="FunFam" id="3.40.30.10:FF:000013">
    <property type="entry name" value="Blast:Protein SCO1 homolog, mitochondrial"/>
    <property type="match status" value="1"/>
</dbReference>
<evidence type="ECO:0000313" key="13">
    <source>
        <dbReference type="Proteomes" id="UP000887566"/>
    </source>
</evidence>
<feature type="binding site" evidence="9">
    <location>
        <position position="154"/>
    </location>
    <ligand>
        <name>Cu cation</name>
        <dbReference type="ChEBI" id="CHEBI:23378"/>
    </ligand>
</feature>
<dbReference type="SUPFAM" id="SSF52833">
    <property type="entry name" value="Thioredoxin-like"/>
    <property type="match status" value="1"/>
</dbReference>
<dbReference type="GO" id="GO:0005743">
    <property type="term" value="C:mitochondrial inner membrane"/>
    <property type="evidence" value="ECO:0007669"/>
    <property type="project" value="UniProtKB-SubCell"/>
</dbReference>
<evidence type="ECO:0000256" key="2">
    <source>
        <dbReference type="ARBA" id="ARBA00010996"/>
    </source>
</evidence>